<dbReference type="GO" id="GO:0016020">
    <property type="term" value="C:membrane"/>
    <property type="evidence" value="ECO:0007669"/>
    <property type="project" value="UniProtKB-SubCell"/>
</dbReference>
<feature type="compositionally biased region" description="Low complexity" evidence="12">
    <location>
        <begin position="639"/>
        <end position="651"/>
    </location>
</feature>
<keyword evidence="16" id="KW-1185">Reference proteome</keyword>
<evidence type="ECO:0000256" key="10">
    <source>
        <dbReference type="ARBA" id="ARBA00068717"/>
    </source>
</evidence>
<dbReference type="InterPro" id="IPR002347">
    <property type="entry name" value="SDR_fam"/>
</dbReference>
<keyword evidence="3 13" id="KW-0812">Transmembrane</keyword>
<comment type="similarity">
    <text evidence="2">Belongs to the short-chain dehydrogenases/reductases (SDR) family.</text>
</comment>
<gene>
    <name evidence="15" type="ORF">EUX98_g3500</name>
</gene>
<dbReference type="Gene3D" id="3.40.50.720">
    <property type="entry name" value="NAD(P)-binding Rossmann-like Domain"/>
    <property type="match status" value="1"/>
</dbReference>
<dbReference type="CDD" id="cd05339">
    <property type="entry name" value="17beta-HSDXI-like_SDR_c"/>
    <property type="match status" value="1"/>
</dbReference>
<evidence type="ECO:0000256" key="4">
    <source>
        <dbReference type="ARBA" id="ARBA00022857"/>
    </source>
</evidence>
<dbReference type="InterPro" id="IPR020904">
    <property type="entry name" value="Sc_DH/Rdtase_CS"/>
</dbReference>
<dbReference type="GO" id="GO:0052650">
    <property type="term" value="F:all-trans-retinol dehydrogenase (NADP+) activity"/>
    <property type="evidence" value="ECO:0007669"/>
    <property type="project" value="UniProtKB-ARBA"/>
</dbReference>
<evidence type="ECO:0000256" key="7">
    <source>
        <dbReference type="ARBA" id="ARBA00023098"/>
    </source>
</evidence>
<dbReference type="AlphaFoldDB" id="A0A4S4N4K0"/>
<sequence>MEAAEQSYDAGPIFDALDVDLVMKVLSHTAFSPFFTFFIPVFYYFQGARWPDNIIVLSAGYCVAVSLFWFIRWYSLLYRNQGSLLFGPPPLDWSEQVVVITGGASGIGELIANTLAVRSVTVVVLDVNPIVTENYNITYYKCDVSKWEEVEAVAKTIVEELGHPTVLINNAGVVQGKRILDLTPEDIHQTFSVNTLAHFWTLKAFLPEMIKQNAGHIINISSVAGMVGMARMTDYNASKAALISLHESLRYELDHQYLTPAIRTTLLVAGHVMTPLFSSVDVSQHWLYKFFVPSLPPVTVAKAVIAALDDQHSRIIYMPFYANFVPFLTLMPSFIRDFGQWEAPSPPGVTLVNYLDDYNHAFVFYEHPRTRVVFYPGGLAPLQIGLINKAIPRGYDSTVQPLSNIGRLHEYPGTQPETLEQADRAEGAHQNSLEMLPLWIGAVLAGTQAGLDDTLMNAASLAFIGARVLYSYIYLKQTSKREASYRSYDGHFFDGLGRRRVASPETSDKPTRGRRDGCLFILIFIFPDDSAMATRSRSNTATSFNGGNAISEQSSACKDTLAVAQNSPGKTNIILSTPSPLTTDIVKFKTDQTKVWLDGDTIKPIDVPRSTTYAEATNLALRYPQYASQILALPMGRASSPERNNSPNENHSTPKRGTPSRSRSNAGKGSAKKQRAPRRPMTRRRSSSDTKAEGSSTDKDALAVGDPPSPTYGINGSKVAHTSASPNWALAPESPEASPSRPVATTSSAVKMVKMIDDKPPPAPPTVPPTAKTPPTVSVDVEPRRVHPTSNIPMPSPTISPISPTDSVKSNHFNFSTAPLDLKVYPQQCAQPLFAAQISPAIVAPQPSEVDALVAALQAARIKKGALSSTEATLAATGSQKLGTSTQWVSRGKASSRAEIGSQASVRDGVPAKWGEVIAKSQFAQSHGTTAISACWVTGALRTADEQRSFQRKQSSVARYACEADLAVRYGFEAAPSGLCSCNDISA</sequence>
<dbReference type="EMBL" id="SGPM01000071">
    <property type="protein sequence ID" value="THH30700.1"/>
    <property type="molecule type" value="Genomic_DNA"/>
</dbReference>
<name>A0A4S4N4K0_9APHY</name>
<dbReference type="PRINTS" id="PR00081">
    <property type="entry name" value="GDHRDH"/>
</dbReference>
<dbReference type="SUPFAM" id="SSF161084">
    <property type="entry name" value="MAPEG domain-like"/>
    <property type="match status" value="1"/>
</dbReference>
<dbReference type="PRINTS" id="PR00080">
    <property type="entry name" value="SDRFAMILY"/>
</dbReference>
<organism evidence="15 16">
    <name type="scientific">Antrodiella citrinella</name>
    <dbReference type="NCBI Taxonomy" id="2447956"/>
    <lineage>
        <taxon>Eukaryota</taxon>
        <taxon>Fungi</taxon>
        <taxon>Dikarya</taxon>
        <taxon>Basidiomycota</taxon>
        <taxon>Agaricomycotina</taxon>
        <taxon>Agaricomycetes</taxon>
        <taxon>Polyporales</taxon>
        <taxon>Steccherinaceae</taxon>
        <taxon>Antrodiella</taxon>
    </lineage>
</organism>
<evidence type="ECO:0000256" key="8">
    <source>
        <dbReference type="ARBA" id="ARBA00023136"/>
    </source>
</evidence>
<feature type="compositionally biased region" description="Low complexity" evidence="12">
    <location>
        <begin position="731"/>
        <end position="740"/>
    </location>
</feature>
<dbReference type="PANTHER" id="PTHR24322:SF736">
    <property type="entry name" value="RETINOL DEHYDROGENASE 10"/>
    <property type="match status" value="1"/>
</dbReference>
<dbReference type="InterPro" id="IPR023352">
    <property type="entry name" value="MAPEG-like_dom_sf"/>
</dbReference>
<feature type="domain" description="Ketoreductase" evidence="14">
    <location>
        <begin position="96"/>
        <end position="265"/>
    </location>
</feature>
<accession>A0A4S4N4K0</accession>
<dbReference type="Gene3D" id="1.20.120.550">
    <property type="entry name" value="Membrane associated eicosanoid/glutathione metabolism-like domain"/>
    <property type="match status" value="1"/>
</dbReference>
<dbReference type="Proteomes" id="UP000308730">
    <property type="component" value="Unassembled WGS sequence"/>
</dbReference>
<keyword evidence="5 13" id="KW-1133">Transmembrane helix</keyword>
<protein>
    <recommendedName>
        <fullName evidence="10">Short-chain dehydrogenase/reductase 3</fullName>
    </recommendedName>
    <alternativeName>
        <fullName evidence="11">Retinal short-chain dehydrogenase/reductase 1</fullName>
    </alternativeName>
</protein>
<dbReference type="SMART" id="SM00822">
    <property type="entry name" value="PKS_KR"/>
    <property type="match status" value="1"/>
</dbReference>
<dbReference type="Pfam" id="PF01124">
    <property type="entry name" value="MAPEG"/>
    <property type="match status" value="1"/>
</dbReference>
<feature type="compositionally biased region" description="Basic residues" evidence="12">
    <location>
        <begin position="670"/>
        <end position="685"/>
    </location>
</feature>
<dbReference type="FunFam" id="3.40.50.720:FF:000131">
    <property type="entry name" value="Short-chain dehydrogenase/reductase 3"/>
    <property type="match status" value="1"/>
</dbReference>
<dbReference type="InterPro" id="IPR036291">
    <property type="entry name" value="NAD(P)-bd_dom_sf"/>
</dbReference>
<keyword evidence="4" id="KW-0521">NADP</keyword>
<dbReference type="Pfam" id="PF00106">
    <property type="entry name" value="adh_short"/>
    <property type="match status" value="1"/>
</dbReference>
<evidence type="ECO:0000313" key="16">
    <source>
        <dbReference type="Proteomes" id="UP000308730"/>
    </source>
</evidence>
<dbReference type="PANTHER" id="PTHR24322">
    <property type="entry name" value="PKSB"/>
    <property type="match status" value="1"/>
</dbReference>
<evidence type="ECO:0000256" key="13">
    <source>
        <dbReference type="SAM" id="Phobius"/>
    </source>
</evidence>
<evidence type="ECO:0000256" key="11">
    <source>
        <dbReference type="ARBA" id="ARBA00082544"/>
    </source>
</evidence>
<evidence type="ECO:0000256" key="3">
    <source>
        <dbReference type="ARBA" id="ARBA00022692"/>
    </source>
</evidence>
<comment type="function">
    <text evidence="9">Catalyzes the reduction of all-trans-retinal to all-trans-retinol in the presence of NADPH.</text>
</comment>
<evidence type="ECO:0000256" key="5">
    <source>
        <dbReference type="ARBA" id="ARBA00022989"/>
    </source>
</evidence>
<feature type="compositionally biased region" description="Basic and acidic residues" evidence="12">
    <location>
        <begin position="686"/>
        <end position="701"/>
    </location>
</feature>
<feature type="region of interest" description="Disordered" evidence="12">
    <location>
        <begin position="637"/>
        <end position="781"/>
    </location>
</feature>
<dbReference type="InterPro" id="IPR057326">
    <property type="entry name" value="KR_dom"/>
</dbReference>
<keyword evidence="7" id="KW-0443">Lipid metabolism</keyword>
<dbReference type="InterPro" id="IPR001129">
    <property type="entry name" value="Membr-assoc_MAPEG"/>
</dbReference>
<keyword evidence="8 13" id="KW-0472">Membrane</keyword>
<evidence type="ECO:0000256" key="1">
    <source>
        <dbReference type="ARBA" id="ARBA00004141"/>
    </source>
</evidence>
<evidence type="ECO:0000256" key="9">
    <source>
        <dbReference type="ARBA" id="ARBA00059620"/>
    </source>
</evidence>
<feature type="transmembrane region" description="Helical" evidence="13">
    <location>
        <begin position="54"/>
        <end position="74"/>
    </location>
</feature>
<evidence type="ECO:0000256" key="2">
    <source>
        <dbReference type="ARBA" id="ARBA00006484"/>
    </source>
</evidence>
<dbReference type="PROSITE" id="PS00061">
    <property type="entry name" value="ADH_SHORT"/>
    <property type="match status" value="1"/>
</dbReference>
<evidence type="ECO:0000256" key="6">
    <source>
        <dbReference type="ARBA" id="ARBA00023002"/>
    </source>
</evidence>
<evidence type="ECO:0000259" key="14">
    <source>
        <dbReference type="SMART" id="SM00822"/>
    </source>
</evidence>
<proteinExistence type="inferred from homology"/>
<evidence type="ECO:0000313" key="15">
    <source>
        <dbReference type="EMBL" id="THH30700.1"/>
    </source>
</evidence>
<feature type="compositionally biased region" description="Pro residues" evidence="12">
    <location>
        <begin position="761"/>
        <end position="772"/>
    </location>
</feature>
<feature type="region of interest" description="Disordered" evidence="12">
    <location>
        <begin position="786"/>
        <end position="805"/>
    </location>
</feature>
<feature type="transmembrane region" description="Helical" evidence="13">
    <location>
        <begin position="25"/>
        <end position="45"/>
    </location>
</feature>
<reference evidence="15 16" key="1">
    <citation type="submission" date="2019-02" db="EMBL/GenBank/DDBJ databases">
        <title>Genome sequencing of the rare red list fungi Antrodiella citrinella (Flaviporus citrinellus).</title>
        <authorList>
            <person name="Buettner E."/>
            <person name="Kellner H."/>
        </authorList>
    </citation>
    <scope>NUCLEOTIDE SEQUENCE [LARGE SCALE GENOMIC DNA]</scope>
    <source>
        <strain evidence="15 16">DSM 108506</strain>
    </source>
</reference>
<evidence type="ECO:0000256" key="12">
    <source>
        <dbReference type="SAM" id="MobiDB-lite"/>
    </source>
</evidence>
<comment type="caution">
    <text evidence="15">The sequence shown here is derived from an EMBL/GenBank/DDBJ whole genome shotgun (WGS) entry which is preliminary data.</text>
</comment>
<dbReference type="SUPFAM" id="SSF51735">
    <property type="entry name" value="NAD(P)-binding Rossmann-fold domains"/>
    <property type="match status" value="1"/>
</dbReference>
<keyword evidence="6" id="KW-0560">Oxidoreductase</keyword>
<feature type="compositionally biased region" description="Low complexity" evidence="12">
    <location>
        <begin position="788"/>
        <end position="805"/>
    </location>
</feature>
<comment type="subcellular location">
    <subcellularLocation>
        <location evidence="1">Membrane</location>
        <topology evidence="1">Multi-pass membrane protein</topology>
    </subcellularLocation>
</comment>
<dbReference type="OrthoDB" id="10253736at2759"/>